<evidence type="ECO:0000256" key="1">
    <source>
        <dbReference type="SAM" id="MobiDB-lite"/>
    </source>
</evidence>
<gene>
    <name evidence="2" type="ORF">PCOR1329_LOCUS51589</name>
</gene>
<dbReference type="Proteomes" id="UP001189429">
    <property type="component" value="Unassembled WGS sequence"/>
</dbReference>
<feature type="region of interest" description="Disordered" evidence="1">
    <location>
        <begin position="1"/>
        <end position="44"/>
    </location>
</feature>
<dbReference type="EMBL" id="CAUYUJ010016261">
    <property type="protein sequence ID" value="CAK0863455.1"/>
    <property type="molecule type" value="Genomic_DNA"/>
</dbReference>
<feature type="non-terminal residue" evidence="2">
    <location>
        <position position="1"/>
    </location>
</feature>
<reference evidence="2" key="1">
    <citation type="submission" date="2023-10" db="EMBL/GenBank/DDBJ databases">
        <authorList>
            <person name="Chen Y."/>
            <person name="Shah S."/>
            <person name="Dougan E. K."/>
            <person name="Thang M."/>
            <person name="Chan C."/>
        </authorList>
    </citation>
    <scope>NUCLEOTIDE SEQUENCE [LARGE SCALE GENOMIC DNA]</scope>
</reference>
<feature type="compositionally biased region" description="Basic and acidic residues" evidence="1">
    <location>
        <begin position="1"/>
        <end position="16"/>
    </location>
</feature>
<organism evidence="2 3">
    <name type="scientific">Prorocentrum cordatum</name>
    <dbReference type="NCBI Taxonomy" id="2364126"/>
    <lineage>
        <taxon>Eukaryota</taxon>
        <taxon>Sar</taxon>
        <taxon>Alveolata</taxon>
        <taxon>Dinophyceae</taxon>
        <taxon>Prorocentrales</taxon>
        <taxon>Prorocentraceae</taxon>
        <taxon>Prorocentrum</taxon>
    </lineage>
</organism>
<proteinExistence type="predicted"/>
<comment type="caution">
    <text evidence="2">The sequence shown here is derived from an EMBL/GenBank/DDBJ whole genome shotgun (WGS) entry which is preliminary data.</text>
</comment>
<sequence>RSRWWPERPGAAEDHQPYGWGQHNTSPWASSSTSQGRPPDRRTRVCRASAEAVPRPFFSLQFPADLARPVGRAAREGAAVNIGVPPLRLASAFFMLLGLLSLEGFNAQGLRAVPLSSFCCSARARAGISVRSIRFPARGAQPWQPRRPALTRHWAKILVPAARPNTARCVY</sequence>
<keyword evidence="3" id="KW-1185">Reference proteome</keyword>
<protein>
    <submittedName>
        <fullName evidence="2">Uncharacterized protein</fullName>
    </submittedName>
</protein>
<feature type="compositionally biased region" description="Polar residues" evidence="1">
    <location>
        <begin position="22"/>
        <end position="36"/>
    </location>
</feature>
<evidence type="ECO:0000313" key="2">
    <source>
        <dbReference type="EMBL" id="CAK0863455.1"/>
    </source>
</evidence>
<accession>A0ABN9UTQ9</accession>
<name>A0ABN9UTQ9_9DINO</name>
<evidence type="ECO:0000313" key="3">
    <source>
        <dbReference type="Proteomes" id="UP001189429"/>
    </source>
</evidence>